<dbReference type="PROSITE" id="PS00086">
    <property type="entry name" value="CYTOCHROME_P450"/>
    <property type="match status" value="1"/>
</dbReference>
<dbReference type="CDD" id="cd09817">
    <property type="entry name" value="linoleate_diol_synthase_like"/>
    <property type="match status" value="1"/>
</dbReference>
<proteinExistence type="predicted"/>
<evidence type="ECO:0000256" key="4">
    <source>
        <dbReference type="ARBA" id="ARBA00022559"/>
    </source>
</evidence>
<evidence type="ECO:0000256" key="2">
    <source>
        <dbReference type="ARBA" id="ARBA00011881"/>
    </source>
</evidence>
<comment type="caution">
    <text evidence="12">The sequence shown here is derived from an EMBL/GenBank/DDBJ whole genome shotgun (WGS) entry which is preliminary data.</text>
</comment>
<dbReference type="PANTHER" id="PTHR11903">
    <property type="entry name" value="PROSTAGLANDIN G/H SYNTHASE"/>
    <property type="match status" value="1"/>
</dbReference>
<keyword evidence="13" id="KW-1185">Reference proteome</keyword>
<dbReference type="Proteomes" id="UP001392437">
    <property type="component" value="Unassembled WGS sequence"/>
</dbReference>
<dbReference type="InterPro" id="IPR037120">
    <property type="entry name" value="Haem_peroxidase_sf_animal"/>
</dbReference>
<feature type="region of interest" description="Disordered" evidence="11">
    <location>
        <begin position="35"/>
        <end position="97"/>
    </location>
</feature>
<dbReference type="Pfam" id="PF03098">
    <property type="entry name" value="An_peroxidase"/>
    <property type="match status" value="1"/>
</dbReference>
<evidence type="ECO:0000256" key="9">
    <source>
        <dbReference type="ARBA" id="ARBA00023235"/>
    </source>
</evidence>
<dbReference type="GO" id="GO:0006631">
    <property type="term" value="P:fatty acid metabolic process"/>
    <property type="evidence" value="ECO:0007669"/>
    <property type="project" value="UniProtKB-ARBA"/>
</dbReference>
<keyword evidence="9" id="KW-0413">Isomerase</keyword>
<dbReference type="InterPro" id="IPR001128">
    <property type="entry name" value="Cyt_P450"/>
</dbReference>
<dbReference type="Gene3D" id="1.10.630.10">
    <property type="entry name" value="Cytochrome P450"/>
    <property type="match status" value="1"/>
</dbReference>
<keyword evidence="6" id="KW-0223">Dioxygenase</keyword>
<keyword evidence="5 10" id="KW-0479">Metal-binding</keyword>
<protein>
    <recommendedName>
        <fullName evidence="3">linoleate 8R-lipoxygenase</fullName>
        <ecNumber evidence="3">1.13.11.60</ecNumber>
    </recommendedName>
</protein>
<keyword evidence="7" id="KW-0560">Oxidoreductase</keyword>
<accession>A0AAW0R3P7</accession>
<gene>
    <name evidence="12" type="ORF">PG999_003472</name>
</gene>
<evidence type="ECO:0000256" key="7">
    <source>
        <dbReference type="ARBA" id="ARBA00023002"/>
    </source>
</evidence>
<keyword evidence="10" id="KW-0349">Heme</keyword>
<evidence type="ECO:0000256" key="11">
    <source>
        <dbReference type="SAM" id="MobiDB-lite"/>
    </source>
</evidence>
<dbReference type="AlphaFoldDB" id="A0AAW0R3P7"/>
<dbReference type="GO" id="GO:0016853">
    <property type="term" value="F:isomerase activity"/>
    <property type="evidence" value="ECO:0007669"/>
    <property type="project" value="UniProtKB-KW"/>
</dbReference>
<dbReference type="InterPro" id="IPR010255">
    <property type="entry name" value="Haem_peroxidase_sf"/>
</dbReference>
<dbReference type="SUPFAM" id="SSF48264">
    <property type="entry name" value="Cytochrome P450"/>
    <property type="match status" value="1"/>
</dbReference>
<dbReference type="InterPro" id="IPR019791">
    <property type="entry name" value="Haem_peroxidase_animal"/>
</dbReference>
<dbReference type="InterPro" id="IPR017972">
    <property type="entry name" value="Cyt_P450_CS"/>
</dbReference>
<dbReference type="InterPro" id="IPR050783">
    <property type="entry name" value="Oxylipin_biosynth_metab"/>
</dbReference>
<evidence type="ECO:0000256" key="10">
    <source>
        <dbReference type="PIRSR" id="PIRSR619791-2"/>
    </source>
</evidence>
<evidence type="ECO:0000256" key="1">
    <source>
        <dbReference type="ARBA" id="ARBA00000699"/>
    </source>
</evidence>
<dbReference type="GO" id="GO:0016705">
    <property type="term" value="F:oxidoreductase activity, acting on paired donors, with incorporation or reduction of molecular oxygen"/>
    <property type="evidence" value="ECO:0007669"/>
    <property type="project" value="InterPro"/>
</dbReference>
<dbReference type="InterPro" id="IPR036396">
    <property type="entry name" value="Cyt_P450_sf"/>
</dbReference>
<dbReference type="GO" id="GO:0052878">
    <property type="term" value="F:linoleate 8R-lipoxygenase activity"/>
    <property type="evidence" value="ECO:0007669"/>
    <property type="project" value="UniProtKB-EC"/>
</dbReference>
<dbReference type="EMBL" id="JAQQWP010000003">
    <property type="protein sequence ID" value="KAK8123554.1"/>
    <property type="molecule type" value="Genomic_DNA"/>
</dbReference>
<comment type="catalytic activity">
    <reaction evidence="1">
        <text>(9Z,12Z)-octadecadienoate + O2 = (8R,9Z,12Z)-8-hydroperoxyoctadeca-9,12-dienoate</text>
        <dbReference type="Rhea" id="RHEA:25395"/>
        <dbReference type="ChEBI" id="CHEBI:15379"/>
        <dbReference type="ChEBI" id="CHEBI:30245"/>
        <dbReference type="ChEBI" id="CHEBI:58659"/>
        <dbReference type="EC" id="1.13.11.60"/>
    </reaction>
</comment>
<dbReference type="GO" id="GO:0006979">
    <property type="term" value="P:response to oxidative stress"/>
    <property type="evidence" value="ECO:0007669"/>
    <property type="project" value="InterPro"/>
</dbReference>
<keyword evidence="4" id="KW-0575">Peroxidase</keyword>
<evidence type="ECO:0000256" key="3">
    <source>
        <dbReference type="ARBA" id="ARBA00013239"/>
    </source>
</evidence>
<dbReference type="GO" id="GO:0020037">
    <property type="term" value="F:heme binding"/>
    <property type="evidence" value="ECO:0007669"/>
    <property type="project" value="InterPro"/>
</dbReference>
<dbReference type="EC" id="1.13.11.60" evidence="3"/>
<dbReference type="PROSITE" id="PS50292">
    <property type="entry name" value="PEROXIDASE_3"/>
    <property type="match status" value="1"/>
</dbReference>
<feature type="compositionally biased region" description="Low complexity" evidence="11">
    <location>
        <begin position="68"/>
        <end position="82"/>
    </location>
</feature>
<evidence type="ECO:0000313" key="13">
    <source>
        <dbReference type="Proteomes" id="UP001392437"/>
    </source>
</evidence>
<evidence type="ECO:0000313" key="12">
    <source>
        <dbReference type="EMBL" id="KAK8123554.1"/>
    </source>
</evidence>
<keyword evidence="8 10" id="KW-0408">Iron</keyword>
<feature type="compositionally biased region" description="Low complexity" evidence="11">
    <location>
        <begin position="36"/>
        <end position="58"/>
    </location>
</feature>
<dbReference type="GO" id="GO:0004497">
    <property type="term" value="F:monooxygenase activity"/>
    <property type="evidence" value="ECO:0007669"/>
    <property type="project" value="InterPro"/>
</dbReference>
<evidence type="ECO:0000256" key="6">
    <source>
        <dbReference type="ARBA" id="ARBA00022964"/>
    </source>
</evidence>
<dbReference type="SUPFAM" id="SSF48113">
    <property type="entry name" value="Heme-dependent peroxidases"/>
    <property type="match status" value="1"/>
</dbReference>
<dbReference type="Gene3D" id="1.10.640.10">
    <property type="entry name" value="Haem peroxidase domain superfamily, animal type"/>
    <property type="match status" value="1"/>
</dbReference>
<dbReference type="InterPro" id="IPR034812">
    <property type="entry name" value="Ppo-like_N"/>
</dbReference>
<reference evidence="12 13" key="1">
    <citation type="submission" date="2023-01" db="EMBL/GenBank/DDBJ databases">
        <title>Analysis of 21 Apiospora genomes using comparative genomics revels a genus with tremendous synthesis potential of carbohydrate active enzymes and secondary metabolites.</title>
        <authorList>
            <person name="Sorensen T."/>
        </authorList>
    </citation>
    <scope>NUCLEOTIDE SEQUENCE [LARGE SCALE GENOMIC DNA]</scope>
    <source>
        <strain evidence="12 13">CBS 117206</strain>
    </source>
</reference>
<dbReference type="Pfam" id="PF00067">
    <property type="entry name" value="p450"/>
    <property type="match status" value="1"/>
</dbReference>
<evidence type="ECO:0000256" key="5">
    <source>
        <dbReference type="ARBA" id="ARBA00022723"/>
    </source>
</evidence>
<feature type="binding site" description="axial binding residue" evidence="10">
    <location>
        <position position="494"/>
    </location>
    <ligand>
        <name>heme b</name>
        <dbReference type="ChEBI" id="CHEBI:60344"/>
    </ligand>
    <ligandPart>
        <name>Fe</name>
        <dbReference type="ChEBI" id="CHEBI:18248"/>
    </ligandPart>
</feature>
<sequence>MGRLDIVLDSLPALIVSNQHTGYTMASELKSYEAHGANGTNGTNGTNGANGTKEANGTSGHFEERMNSESSVGAGKSSSISGPMKKEKAPPLPKPTRAGVDSSFAQFAQLIHASRRPLPIQNGDGTYSEGKKRPGLKKDLKALTRRGKLYDPNTVALLWRVLTWLPYPLLPDLRTLVDLVKGKMKGPIIDDKTMIMERTIQLVAGLPHNSRLREELTNQFINELWYTLDHPPLLYLGDKHQYRMADGSWNNPMNPMLGAAGSTYARSCRPGITPLGALPDPELIFDSIMCRKKYRKHPNNVSSVLWYWATIIIHPRILGTDFTDISKTKTSSYLDLSPLYGSNQTMQDSIRTFKDGKMKPDTYADKRLVGMFPGVSVILIMFNRYHNYVAENLAAINENGRFTKPSPALDETKAAAAWKKYDNDLFQTARLVTAGLYITLVDYVRNIVNLNRSNTTWTLDPRAEMGKDAGTFAGSERGTGSMVSAEFNLAYRWHSCISDKDDKWVQSFYRELFGKDPLDLTTHDMMMGFVKFEKSIPDEPSERVFGGFKRGPNGFFNDDELVNCIADAIEDCAGAFGGRNVPQSMKPVEILGILQGRKWNVAGLNEFRKHFGLKPYEKFEDINSDPDIANSLRHLYEHPDFVELYPGLVAEEAKEPMVPGVGIAPTYTISRVILSDAVCLTRGDRFYTTDYHPRYLTSWGYNEVAYDLNMNQGCVFYKLFIRAFPNHFKGDSVYAHYPMCVPSETKKILTNLGRVNDFSFDRPSFIPPRVNITTYGGAAHVLERQDVYKVTWNEGLSFLMGDGGARFMLSGDTAFHAGQRKCMHAQMYKGNWEVNIKAFYAQITDKLIEEKSYKLAGKNFVDIIRDVGNIGPVHFASRMFNLPLKTKDNPKGIYSEHELYMVLAIIFVCIFFDIDPVKSFPLRQAAKGVATQLGKLIEANVKLVTGLGLRGFFASKPNKDDPLGAYGINLIKGLHKSGLSVSDIAWSHLLPTAGASVPNIAEVFAQAVDFFLGPDGVKHVPEMYRIANMPASAETDALLLGYCMEGIRLAGTFGSYRHAASGDVIREDDGRDVHVKSGDRVFVSFVGAAKDVNHFPDPEDVNPRRPLDAYIHFGLGPHACLGRNAAQAALTEMFRAVFKLRNVRRAPGPQGELKKVPRPGGFYVYSEFLVLLLCGIDRFPLTSVSFPVREDRGAYFPFPCTMKICYDD</sequence>
<dbReference type="PANTHER" id="PTHR11903:SF13">
    <property type="entry name" value="LINOLEATE 10R-LIPOXYGENASE"/>
    <property type="match status" value="1"/>
</dbReference>
<evidence type="ECO:0000256" key="8">
    <source>
        <dbReference type="ARBA" id="ARBA00023004"/>
    </source>
</evidence>
<organism evidence="12 13">
    <name type="scientific">Apiospora kogelbergensis</name>
    <dbReference type="NCBI Taxonomy" id="1337665"/>
    <lineage>
        <taxon>Eukaryota</taxon>
        <taxon>Fungi</taxon>
        <taxon>Dikarya</taxon>
        <taxon>Ascomycota</taxon>
        <taxon>Pezizomycotina</taxon>
        <taxon>Sordariomycetes</taxon>
        <taxon>Xylariomycetidae</taxon>
        <taxon>Amphisphaeriales</taxon>
        <taxon>Apiosporaceae</taxon>
        <taxon>Apiospora</taxon>
    </lineage>
</organism>
<dbReference type="GO" id="GO:0005506">
    <property type="term" value="F:iron ion binding"/>
    <property type="evidence" value="ECO:0007669"/>
    <property type="project" value="InterPro"/>
</dbReference>
<comment type="subunit">
    <text evidence="2">Homotetramer.</text>
</comment>
<dbReference type="GO" id="GO:0004601">
    <property type="term" value="F:peroxidase activity"/>
    <property type="evidence" value="ECO:0007669"/>
    <property type="project" value="UniProtKB-KW"/>
</dbReference>
<name>A0AAW0R3P7_9PEZI</name>
<dbReference type="CDD" id="cd20612">
    <property type="entry name" value="CYP_LDS-like_C"/>
    <property type="match status" value="1"/>
</dbReference>